<dbReference type="GO" id="GO:0006526">
    <property type="term" value="P:L-arginine biosynthetic process"/>
    <property type="evidence" value="ECO:0007669"/>
    <property type="project" value="TreeGrafter"/>
</dbReference>
<evidence type="ECO:0000256" key="4">
    <source>
        <dbReference type="ARBA" id="ARBA00022777"/>
    </source>
</evidence>
<dbReference type="PIRSF" id="PIRSF000728">
    <property type="entry name" value="NAGK"/>
    <property type="match status" value="1"/>
</dbReference>
<dbReference type="PRINTS" id="PR00474">
    <property type="entry name" value="GLU5KINASE"/>
</dbReference>
<keyword evidence="5" id="KW-0067">ATP-binding</keyword>
<dbReference type="GO" id="GO:0005737">
    <property type="term" value="C:cytoplasm"/>
    <property type="evidence" value="ECO:0007669"/>
    <property type="project" value="InterPro"/>
</dbReference>
<dbReference type="EMBL" id="PEVC01000011">
    <property type="protein sequence ID" value="PIV01791.1"/>
    <property type="molecule type" value="Genomic_DNA"/>
</dbReference>
<dbReference type="NCBIfam" id="NF010659">
    <property type="entry name" value="PRK14058.1-1"/>
    <property type="match status" value="1"/>
</dbReference>
<dbReference type="GO" id="GO:0003991">
    <property type="term" value="F:acetylglutamate kinase activity"/>
    <property type="evidence" value="ECO:0007669"/>
    <property type="project" value="TreeGrafter"/>
</dbReference>
<evidence type="ECO:0000259" key="7">
    <source>
        <dbReference type="Pfam" id="PF00696"/>
    </source>
</evidence>
<gene>
    <name evidence="8" type="primary">argB</name>
    <name evidence="8" type="ORF">COS54_00415</name>
</gene>
<dbReference type="PANTHER" id="PTHR23342:SF20">
    <property type="entry name" value="[LYSW]-AMINOADIPATE KINASE"/>
    <property type="match status" value="1"/>
</dbReference>
<evidence type="ECO:0000313" key="8">
    <source>
        <dbReference type="EMBL" id="PIV01791.1"/>
    </source>
</evidence>
<keyword evidence="2" id="KW-0808">Transferase</keyword>
<dbReference type="Pfam" id="PF00696">
    <property type="entry name" value="AA_kinase"/>
    <property type="match status" value="1"/>
</dbReference>
<proteinExistence type="predicted"/>
<dbReference type="SUPFAM" id="SSF53633">
    <property type="entry name" value="Carbamate kinase-like"/>
    <property type="match status" value="1"/>
</dbReference>
<sequence length="282" mass="31464">MRYYHWSFRAYTRFKFMLIVKVGGGKNINWDYIAEDLVNLIKKEKVVLIHGASSRRDEIANLLNRRTKTVVSPSGISSVYTDSEALEVFLMVYAGLVNKQIVANLRQYGLNAVGLSGVDGGLWQAKAKKEIFIKEGKKVKLLKNNLTGKVKEINIGLINLLLDNNYLPVICPPAISYENEIVNTDNDWATAVMAGSLKAEEIAVLFEAPGLLRNVSDKKTLIERIDKNRLEEYLAYANGRMKKKVLGAKKAFDLGVKKIYWGDGRIKNPISSALAGKGTVIL</sequence>
<evidence type="ECO:0000256" key="6">
    <source>
        <dbReference type="ARBA" id="ARBA00029440"/>
    </source>
</evidence>
<comment type="caution">
    <text evidence="8">The sequence shown here is derived from an EMBL/GenBank/DDBJ whole genome shotgun (WGS) entry which is preliminary data.</text>
</comment>
<dbReference type="InterPro" id="IPR001048">
    <property type="entry name" value="Asp/Glu/Uridylate_kinase"/>
</dbReference>
<dbReference type="InterPro" id="IPR036393">
    <property type="entry name" value="AceGlu_kinase-like_sf"/>
</dbReference>
<organism evidence="8 9">
    <name type="scientific">Candidatus Shapirobacteria bacterium CG03_land_8_20_14_0_80_39_12</name>
    <dbReference type="NCBI Taxonomy" id="1974879"/>
    <lineage>
        <taxon>Bacteria</taxon>
        <taxon>Candidatus Shapironibacteriota</taxon>
    </lineage>
</organism>
<dbReference type="InterPro" id="IPR001057">
    <property type="entry name" value="Glu/AcGlu_kinase"/>
</dbReference>
<dbReference type="InterPro" id="IPR004662">
    <property type="entry name" value="AcgluKinase_fam"/>
</dbReference>
<dbReference type="NCBIfam" id="TIGR00761">
    <property type="entry name" value="argB"/>
    <property type="match status" value="1"/>
</dbReference>
<evidence type="ECO:0000256" key="5">
    <source>
        <dbReference type="ARBA" id="ARBA00022840"/>
    </source>
</evidence>
<protein>
    <submittedName>
        <fullName evidence="8">Acetylglutamate kinase</fullName>
    </submittedName>
</protein>
<keyword evidence="1" id="KW-0028">Amino-acid biosynthesis</keyword>
<keyword evidence="4 8" id="KW-0418">Kinase</keyword>
<dbReference type="GO" id="GO:0005524">
    <property type="term" value="F:ATP binding"/>
    <property type="evidence" value="ECO:0007669"/>
    <property type="project" value="UniProtKB-KW"/>
</dbReference>
<dbReference type="AlphaFoldDB" id="A0A2M7BF95"/>
<dbReference type="Gene3D" id="3.40.1160.10">
    <property type="entry name" value="Acetylglutamate kinase-like"/>
    <property type="match status" value="1"/>
</dbReference>
<feature type="domain" description="Aspartate/glutamate/uridylate kinase" evidence="7">
    <location>
        <begin position="18"/>
        <end position="259"/>
    </location>
</feature>
<evidence type="ECO:0000256" key="2">
    <source>
        <dbReference type="ARBA" id="ARBA00022679"/>
    </source>
</evidence>
<keyword evidence="3" id="KW-0547">Nucleotide-binding</keyword>
<comment type="pathway">
    <text evidence="6">Amino-acid biosynthesis.</text>
</comment>
<dbReference type="Proteomes" id="UP000229631">
    <property type="component" value="Unassembled WGS sequence"/>
</dbReference>
<evidence type="ECO:0000256" key="3">
    <source>
        <dbReference type="ARBA" id="ARBA00022741"/>
    </source>
</evidence>
<dbReference type="PANTHER" id="PTHR23342">
    <property type="entry name" value="N-ACETYLGLUTAMATE SYNTHASE"/>
    <property type="match status" value="1"/>
</dbReference>
<reference evidence="9" key="1">
    <citation type="submission" date="2017-09" db="EMBL/GenBank/DDBJ databases">
        <title>Depth-based differentiation of microbial function through sediment-hosted aquifers and enrichment of novel symbionts in the deep terrestrial subsurface.</title>
        <authorList>
            <person name="Probst A.J."/>
            <person name="Ladd B."/>
            <person name="Jarett J.K."/>
            <person name="Geller-Mcgrath D.E."/>
            <person name="Sieber C.M.K."/>
            <person name="Emerson J.B."/>
            <person name="Anantharaman K."/>
            <person name="Thomas B.C."/>
            <person name="Malmstrom R."/>
            <person name="Stieglmeier M."/>
            <person name="Klingl A."/>
            <person name="Woyke T."/>
            <person name="Ryan C.M."/>
            <person name="Banfield J.F."/>
        </authorList>
    </citation>
    <scope>NUCLEOTIDE SEQUENCE [LARGE SCALE GENOMIC DNA]</scope>
</reference>
<name>A0A2M7BF95_9BACT</name>
<accession>A0A2M7BF95</accession>
<evidence type="ECO:0000256" key="1">
    <source>
        <dbReference type="ARBA" id="ARBA00022605"/>
    </source>
</evidence>
<evidence type="ECO:0000313" key="9">
    <source>
        <dbReference type="Proteomes" id="UP000229631"/>
    </source>
</evidence>